<dbReference type="NCBIfam" id="TIGR02594">
    <property type="entry name" value="TIGR02594 family protein"/>
    <property type="match status" value="1"/>
</dbReference>
<dbReference type="Proteomes" id="UP000236959">
    <property type="component" value="Unassembled WGS sequence"/>
</dbReference>
<dbReference type="OrthoDB" id="5395100at2"/>
<name>A0A2S3UJQ6_9HYPH</name>
<comment type="caution">
    <text evidence="2">The sequence shown here is derived from an EMBL/GenBank/DDBJ whole genome shotgun (WGS) entry which is preliminary data.</text>
</comment>
<gene>
    <name evidence="2" type="ORF">CLV41_1198</name>
</gene>
<feature type="domain" description="Peptidase C51" evidence="1">
    <location>
        <begin position="110"/>
        <end position="172"/>
    </location>
</feature>
<sequence>MTHAVTRTEPHIISESINRFELARRLGLSAQEFSAVNPHLEEYDLFEPGMPVNVFARDEPVSAVTPKARPATPIDWAVEELERGIQTYSGPGIANPELEKFHQAAAGVSPDDIPWCSSFVNWCLGKTGLTGTGNRAARSWYRWGKETASPARGDIAVFARKDFAWKGHVGFLWTDEGAFLSVLGASQLNAIGIWGFPKDGSTYHLLSVRRIC</sequence>
<organism evidence="2 3">
    <name type="scientific">Roseibium marinum</name>
    <dbReference type="NCBI Taxonomy" id="281252"/>
    <lineage>
        <taxon>Bacteria</taxon>
        <taxon>Pseudomonadati</taxon>
        <taxon>Pseudomonadota</taxon>
        <taxon>Alphaproteobacteria</taxon>
        <taxon>Hyphomicrobiales</taxon>
        <taxon>Stappiaceae</taxon>
        <taxon>Roseibium</taxon>
    </lineage>
</organism>
<dbReference type="RefSeq" id="WP_103225394.1">
    <property type="nucleotide sequence ID" value="NZ_PPCN01000019.1"/>
</dbReference>
<reference evidence="2 3" key="1">
    <citation type="submission" date="2018-01" db="EMBL/GenBank/DDBJ databases">
        <title>Genomic Encyclopedia of Archaeal and Bacterial Type Strains, Phase II (KMG-II): from individual species to whole genera.</title>
        <authorList>
            <person name="Goeker M."/>
        </authorList>
    </citation>
    <scope>NUCLEOTIDE SEQUENCE [LARGE SCALE GENOMIC DNA]</scope>
    <source>
        <strain evidence="2 3">DSM 17023</strain>
    </source>
</reference>
<evidence type="ECO:0000313" key="3">
    <source>
        <dbReference type="Proteomes" id="UP000236959"/>
    </source>
</evidence>
<proteinExistence type="predicted"/>
<dbReference type="AlphaFoldDB" id="A0A2S3UJQ6"/>
<dbReference type="InterPro" id="IPR007921">
    <property type="entry name" value="CHAP_dom"/>
</dbReference>
<dbReference type="EMBL" id="PPCN01000019">
    <property type="protein sequence ID" value="POF27927.1"/>
    <property type="molecule type" value="Genomic_DNA"/>
</dbReference>
<evidence type="ECO:0000313" key="2">
    <source>
        <dbReference type="EMBL" id="POF27927.1"/>
    </source>
</evidence>
<evidence type="ECO:0000259" key="1">
    <source>
        <dbReference type="Pfam" id="PF05257"/>
    </source>
</evidence>
<keyword evidence="3" id="KW-1185">Reference proteome</keyword>
<protein>
    <submittedName>
        <fullName evidence="2">Uncharacterized protein (TIGR02594 family)</fullName>
    </submittedName>
</protein>
<accession>A0A2S3UJQ6</accession>
<dbReference type="Pfam" id="PF05257">
    <property type="entry name" value="CHAP"/>
    <property type="match status" value="1"/>
</dbReference>
<dbReference type="InterPro" id="IPR013423">
    <property type="entry name" value="CHP02594"/>
</dbReference>